<evidence type="ECO:0000313" key="2">
    <source>
        <dbReference type="Proteomes" id="UP001333110"/>
    </source>
</evidence>
<keyword evidence="2" id="KW-1185">Reference proteome</keyword>
<evidence type="ECO:0008006" key="3">
    <source>
        <dbReference type="Google" id="ProtNLM"/>
    </source>
</evidence>
<organism evidence="1 2">
    <name type="scientific">Mycteria americana</name>
    <name type="common">Wood stork</name>
    <dbReference type="NCBI Taxonomy" id="33587"/>
    <lineage>
        <taxon>Eukaryota</taxon>
        <taxon>Metazoa</taxon>
        <taxon>Chordata</taxon>
        <taxon>Craniata</taxon>
        <taxon>Vertebrata</taxon>
        <taxon>Euteleostomi</taxon>
        <taxon>Archelosauria</taxon>
        <taxon>Archosauria</taxon>
        <taxon>Dinosauria</taxon>
        <taxon>Saurischia</taxon>
        <taxon>Theropoda</taxon>
        <taxon>Coelurosauria</taxon>
        <taxon>Aves</taxon>
        <taxon>Neognathae</taxon>
        <taxon>Neoaves</taxon>
        <taxon>Aequornithes</taxon>
        <taxon>Ciconiiformes</taxon>
        <taxon>Ciconiidae</taxon>
        <taxon>Mycteria</taxon>
    </lineage>
</organism>
<dbReference type="PANTHER" id="PTHR33332">
    <property type="entry name" value="REVERSE TRANSCRIPTASE DOMAIN-CONTAINING PROTEIN"/>
    <property type="match status" value="1"/>
</dbReference>
<name>A0AAN7P7W3_MYCAM</name>
<gene>
    <name evidence="1" type="ORF">QYF61_010721</name>
</gene>
<reference evidence="1 2" key="1">
    <citation type="journal article" date="2023" name="J. Hered.">
        <title>Chromosome-level genome of the wood stork (Mycteria americana) provides insight into avian chromosome evolution.</title>
        <authorList>
            <person name="Flamio R. Jr."/>
            <person name="Ramstad K.M."/>
        </authorList>
    </citation>
    <scope>NUCLEOTIDE SEQUENCE [LARGE SCALE GENOMIC DNA]</scope>
    <source>
        <strain evidence="1">JAX WOST 10</strain>
    </source>
</reference>
<sequence>MPSPSPSSDRCSLANSPSFYTGHDAVCHGEKKYIELQSQFPPLGIYVTDNVIPSGRSCCGHLASEIGSCIDPVVCMRNRRKNWPDDCVQSVAVNGSMSKWRSFGDVPQGTVLGRVLFNICVNDIDSGIECTLSKFVDDTKLSAVADILEGRDAIQRDLDRLEELAHANLMKFNKASARSCTWIEAIPSIAQKASCLLGCIKRSVASRSREVVLPLYSALMRSHLEYCAQLWRPQYEKYMDLLEQVQRRATKMVRGLKHLSYVDKLRELGLFSLEKRRLQEDLIEDFLYVKGAYKKDGEKLSTKACSDRTRGTSTDISAGLLLS</sequence>
<proteinExistence type="predicted"/>
<dbReference type="EMBL" id="JAUNZN010000004">
    <property type="protein sequence ID" value="KAK4822173.1"/>
    <property type="molecule type" value="Genomic_DNA"/>
</dbReference>
<dbReference type="Proteomes" id="UP001333110">
    <property type="component" value="Unassembled WGS sequence"/>
</dbReference>
<dbReference type="AlphaFoldDB" id="A0AAN7P7W3"/>
<accession>A0AAN7P7W3</accession>
<comment type="caution">
    <text evidence="1">The sequence shown here is derived from an EMBL/GenBank/DDBJ whole genome shotgun (WGS) entry which is preliminary data.</text>
</comment>
<protein>
    <recommendedName>
        <fullName evidence="3">Reverse transcriptase domain-containing protein</fullName>
    </recommendedName>
</protein>
<evidence type="ECO:0000313" key="1">
    <source>
        <dbReference type="EMBL" id="KAK4822173.1"/>
    </source>
</evidence>